<dbReference type="Proteomes" id="UP000198741">
    <property type="component" value="Chromosome I"/>
</dbReference>
<evidence type="ECO:0000259" key="2">
    <source>
        <dbReference type="PROSITE" id="PS50887"/>
    </source>
</evidence>
<dbReference type="Gene3D" id="3.30.450.40">
    <property type="match status" value="1"/>
</dbReference>
<dbReference type="RefSeq" id="WP_172832246.1">
    <property type="nucleotide sequence ID" value="NZ_LT629710.1"/>
</dbReference>
<dbReference type="InterPro" id="IPR035919">
    <property type="entry name" value="EAL_sf"/>
</dbReference>
<dbReference type="CDD" id="cd01948">
    <property type="entry name" value="EAL"/>
    <property type="match status" value="1"/>
</dbReference>
<dbReference type="Pfam" id="PF00990">
    <property type="entry name" value="GGDEF"/>
    <property type="match status" value="1"/>
</dbReference>
<dbReference type="EMBL" id="LT629710">
    <property type="protein sequence ID" value="SDO71914.1"/>
    <property type="molecule type" value="Genomic_DNA"/>
</dbReference>
<dbReference type="SUPFAM" id="SSF55073">
    <property type="entry name" value="Nucleotide cyclase"/>
    <property type="match status" value="1"/>
</dbReference>
<name>A0A1H0LUS3_9ACTN</name>
<dbReference type="STRING" id="1090615.SAMN04515671_1813"/>
<dbReference type="InterPro" id="IPR029016">
    <property type="entry name" value="GAF-like_dom_sf"/>
</dbReference>
<dbReference type="PROSITE" id="PS50887">
    <property type="entry name" value="GGDEF"/>
    <property type="match status" value="1"/>
</dbReference>
<dbReference type="InterPro" id="IPR001633">
    <property type="entry name" value="EAL_dom"/>
</dbReference>
<reference evidence="3 4" key="1">
    <citation type="submission" date="2016-10" db="EMBL/GenBank/DDBJ databases">
        <authorList>
            <person name="de Groot N.N."/>
        </authorList>
    </citation>
    <scope>NUCLEOTIDE SEQUENCE [LARGE SCALE GENOMIC DNA]</scope>
    <source>
        <strain evidence="4">P4-7,KCTC 19426,CECT 7604</strain>
    </source>
</reference>
<evidence type="ECO:0000259" key="1">
    <source>
        <dbReference type="PROSITE" id="PS50883"/>
    </source>
</evidence>
<dbReference type="PROSITE" id="PS50883">
    <property type="entry name" value="EAL"/>
    <property type="match status" value="1"/>
</dbReference>
<dbReference type="NCBIfam" id="TIGR00254">
    <property type="entry name" value="GGDEF"/>
    <property type="match status" value="1"/>
</dbReference>
<proteinExistence type="predicted"/>
<dbReference type="SMART" id="SM00052">
    <property type="entry name" value="EAL"/>
    <property type="match status" value="1"/>
</dbReference>
<dbReference type="Gene3D" id="3.30.70.270">
    <property type="match status" value="1"/>
</dbReference>
<dbReference type="SUPFAM" id="SSF55781">
    <property type="entry name" value="GAF domain-like"/>
    <property type="match status" value="1"/>
</dbReference>
<dbReference type="SMART" id="SM00065">
    <property type="entry name" value="GAF"/>
    <property type="match status" value="1"/>
</dbReference>
<dbReference type="InterPro" id="IPR003018">
    <property type="entry name" value="GAF"/>
</dbReference>
<dbReference type="InterPro" id="IPR029787">
    <property type="entry name" value="Nucleotide_cyclase"/>
</dbReference>
<dbReference type="SMART" id="SM00267">
    <property type="entry name" value="GGDEF"/>
    <property type="match status" value="1"/>
</dbReference>
<feature type="domain" description="EAL" evidence="1">
    <location>
        <begin position="355"/>
        <end position="610"/>
    </location>
</feature>
<dbReference type="InterPro" id="IPR052155">
    <property type="entry name" value="Biofilm_reg_signaling"/>
</dbReference>
<dbReference type="Pfam" id="PF13185">
    <property type="entry name" value="GAF_2"/>
    <property type="match status" value="1"/>
</dbReference>
<gene>
    <name evidence="3" type="ORF">SAMN04515671_1813</name>
</gene>
<evidence type="ECO:0000313" key="3">
    <source>
        <dbReference type="EMBL" id="SDO71914.1"/>
    </source>
</evidence>
<dbReference type="InterPro" id="IPR000160">
    <property type="entry name" value="GGDEF_dom"/>
</dbReference>
<keyword evidence="4" id="KW-1185">Reference proteome</keyword>
<protein>
    <submittedName>
        <fullName evidence="3">Diguanylate cyclase (GGDEF) domain-containing protein</fullName>
    </submittedName>
</protein>
<sequence>MPADLTLDRKLAEFLRRFARTMATDFPIQAILDELVAQVVEMLPVTAAGVTLISGERRPRYVAASDHVAATVEQLQTDLREGPCLLAHRSGQSVTSPDLRTDQRFPQFGPAAVAAGLLAVFTFPLRHDNQVLGALDLYSAQAGALRAEAQAAAEVVADVASAYLINAQGRRDLKEAWDRARRAALYDGLTGLPNRSLMLQRIQAEIRDPRRGRVAAVMFVDVDGLKAVNDVHGHATGDELLIAVAGRIGERLGQQDSLGRLSGDEFAVLTVGHPTAEDVLLLASGLVAAMADRYVLTGAEVSTTVSVGVAWIASRETTAERVLAQADTAMYQAKRRGGNGLFVVDDLGEALLDRYRRLEVDLVEVITRGQLHNDYQPVVESGTGALAGLETLIRWTHPELGVVPPSSLIPMAERAGFIDSIGRWVLQQALSDARRWARTQSRPFSLAVNVSPQQLMSVGFVEVVRDVLDAVQDLSPDRLVLEITESVFLRDGRKALQVLGELRELGVTLALDDFGTGYSSLSYLRQFPVDILKIDRTFISEIDTDPASSAIVGAVTDLAHRLGLVVVAEGVETAAQRRAVVDLGCDYSQGYYFARPLSAPDVDRLLHRPRLTLPGGS</sequence>
<feature type="domain" description="GGDEF" evidence="2">
    <location>
        <begin position="213"/>
        <end position="346"/>
    </location>
</feature>
<dbReference type="AlphaFoldDB" id="A0A1H0LUS3"/>
<dbReference type="PANTHER" id="PTHR44757">
    <property type="entry name" value="DIGUANYLATE CYCLASE DGCP"/>
    <property type="match status" value="1"/>
</dbReference>
<organism evidence="3 4">
    <name type="scientific">Nakamurella panacisegetis</name>
    <dbReference type="NCBI Taxonomy" id="1090615"/>
    <lineage>
        <taxon>Bacteria</taxon>
        <taxon>Bacillati</taxon>
        <taxon>Actinomycetota</taxon>
        <taxon>Actinomycetes</taxon>
        <taxon>Nakamurellales</taxon>
        <taxon>Nakamurellaceae</taxon>
        <taxon>Nakamurella</taxon>
    </lineage>
</organism>
<accession>A0A1H0LUS3</accession>
<evidence type="ECO:0000313" key="4">
    <source>
        <dbReference type="Proteomes" id="UP000198741"/>
    </source>
</evidence>
<dbReference type="PANTHER" id="PTHR44757:SF2">
    <property type="entry name" value="BIOFILM ARCHITECTURE MAINTENANCE PROTEIN MBAA"/>
    <property type="match status" value="1"/>
</dbReference>
<dbReference type="SUPFAM" id="SSF141868">
    <property type="entry name" value="EAL domain-like"/>
    <property type="match status" value="1"/>
</dbReference>
<dbReference type="CDD" id="cd01949">
    <property type="entry name" value="GGDEF"/>
    <property type="match status" value="1"/>
</dbReference>
<dbReference type="Pfam" id="PF00563">
    <property type="entry name" value="EAL"/>
    <property type="match status" value="1"/>
</dbReference>
<dbReference type="InterPro" id="IPR043128">
    <property type="entry name" value="Rev_trsase/Diguanyl_cyclase"/>
</dbReference>
<dbReference type="Gene3D" id="3.20.20.450">
    <property type="entry name" value="EAL domain"/>
    <property type="match status" value="1"/>
</dbReference>